<evidence type="ECO:0000313" key="2">
    <source>
        <dbReference type="Proteomes" id="UP000612456"/>
    </source>
</evidence>
<gene>
    <name evidence="1" type="ORF">GCM10010911_28840</name>
</gene>
<reference evidence="1" key="1">
    <citation type="journal article" date="2014" name="Int. J. Syst. Evol. Microbiol.">
        <title>Complete genome sequence of Corynebacterium casei LMG S-19264T (=DSM 44701T), isolated from a smear-ripened cheese.</title>
        <authorList>
            <consortium name="US DOE Joint Genome Institute (JGI-PGF)"/>
            <person name="Walter F."/>
            <person name="Albersmeier A."/>
            <person name="Kalinowski J."/>
            <person name="Ruckert C."/>
        </authorList>
    </citation>
    <scope>NUCLEOTIDE SEQUENCE</scope>
    <source>
        <strain evidence="1">CGMCC 1.15178</strain>
    </source>
</reference>
<evidence type="ECO:0008006" key="3">
    <source>
        <dbReference type="Google" id="ProtNLM"/>
    </source>
</evidence>
<accession>A0A916Z0X9</accession>
<evidence type="ECO:0000313" key="1">
    <source>
        <dbReference type="EMBL" id="GGD69228.1"/>
    </source>
</evidence>
<dbReference type="EMBL" id="BMHP01000002">
    <property type="protein sequence ID" value="GGD69228.1"/>
    <property type="molecule type" value="Genomic_DNA"/>
</dbReference>
<dbReference type="Proteomes" id="UP000612456">
    <property type="component" value="Unassembled WGS sequence"/>
</dbReference>
<proteinExistence type="predicted"/>
<comment type="caution">
    <text evidence="1">The sequence shown here is derived from an EMBL/GenBank/DDBJ whole genome shotgun (WGS) entry which is preliminary data.</text>
</comment>
<name>A0A916Z0X9_9BACL</name>
<dbReference type="Pfam" id="PF07307">
    <property type="entry name" value="HEPPP_synt_1"/>
    <property type="match status" value="1"/>
</dbReference>
<keyword evidence="2" id="KW-1185">Reference proteome</keyword>
<reference evidence="1" key="2">
    <citation type="submission" date="2020-09" db="EMBL/GenBank/DDBJ databases">
        <authorList>
            <person name="Sun Q."/>
            <person name="Zhou Y."/>
        </authorList>
    </citation>
    <scope>NUCLEOTIDE SEQUENCE</scope>
    <source>
        <strain evidence="1">CGMCC 1.15178</strain>
    </source>
</reference>
<dbReference type="GO" id="GO:0009234">
    <property type="term" value="P:menaquinone biosynthetic process"/>
    <property type="evidence" value="ECO:0007669"/>
    <property type="project" value="InterPro"/>
</dbReference>
<dbReference type="Gene3D" id="1.20.120.1450">
    <property type="match status" value="1"/>
</dbReference>
<sequence>MKSYRIPELAKKYADHEMIQTYTELPEFPDSRIRLLFAFLTNQKAPFQHSELYSLVVSLVQLGMDTHDLIDSDSGHVPEREMRSRQLKVLAGDYFSSRFYHLLAQAGQVDMVKRISEGVCEVNKLKMNLYVKMKQLRVTAEDYLDQSIGLKTELFRVFTDMLDDEAITDWRELLQGFGRCEVLVEELARSEKPERFGGSWGYWHVLEEGNEEEKRKLVEKSGDLPFASALLAKYDIRSMLAGKLKQSISHVLSYSSKLDPEKLMRELIQIGESFQRPLIAAVSVHGERR</sequence>
<protein>
    <recommendedName>
        <fullName evidence="3">Heptaprenyl diphosphate synthase</fullName>
    </recommendedName>
</protein>
<organism evidence="1 2">
    <name type="scientific">Paenibacillus nasutitermitis</name>
    <dbReference type="NCBI Taxonomy" id="1652958"/>
    <lineage>
        <taxon>Bacteria</taxon>
        <taxon>Bacillati</taxon>
        <taxon>Bacillota</taxon>
        <taxon>Bacilli</taxon>
        <taxon>Bacillales</taxon>
        <taxon>Paenibacillaceae</taxon>
        <taxon>Paenibacillus</taxon>
    </lineage>
</organism>
<dbReference type="InterPro" id="IPR009920">
    <property type="entry name" value="HEPPP_synth_su1"/>
</dbReference>
<dbReference type="RefSeq" id="WP_188992645.1">
    <property type="nucleotide sequence ID" value="NZ_BMHP01000002.1"/>
</dbReference>
<dbReference type="AlphaFoldDB" id="A0A916Z0X9"/>